<dbReference type="GO" id="GO:0003677">
    <property type="term" value="F:DNA binding"/>
    <property type="evidence" value="ECO:0007669"/>
    <property type="project" value="UniProtKB-KW"/>
</dbReference>
<dbReference type="InterPro" id="IPR013196">
    <property type="entry name" value="HTH_11"/>
</dbReference>
<evidence type="ECO:0000256" key="3">
    <source>
        <dbReference type="ARBA" id="ARBA00023163"/>
    </source>
</evidence>
<evidence type="ECO:0000256" key="1">
    <source>
        <dbReference type="ARBA" id="ARBA00023015"/>
    </source>
</evidence>
<dbReference type="Gene3D" id="1.10.10.10">
    <property type="entry name" value="Winged helix-like DNA-binding domain superfamily/Winged helix DNA-binding domain"/>
    <property type="match status" value="1"/>
</dbReference>
<dbReference type="SUPFAM" id="SSF46785">
    <property type="entry name" value="Winged helix' DNA-binding domain"/>
    <property type="match status" value="1"/>
</dbReference>
<evidence type="ECO:0000256" key="4">
    <source>
        <dbReference type="SAM" id="MobiDB-lite"/>
    </source>
</evidence>
<evidence type="ECO:0000256" key="2">
    <source>
        <dbReference type="ARBA" id="ARBA00023125"/>
    </source>
</evidence>
<protein>
    <submittedName>
        <fullName evidence="6">Predicted DNA-binding transcriptional regulator YafY, contains an HTH and WYL domains</fullName>
    </submittedName>
</protein>
<evidence type="ECO:0000313" key="7">
    <source>
        <dbReference type="Proteomes" id="UP000199696"/>
    </source>
</evidence>
<name>A0A1C6UA24_9ACTN</name>
<organism evidence="6 7">
    <name type="scientific">Micromonospora eburnea</name>
    <dbReference type="NCBI Taxonomy" id="227316"/>
    <lineage>
        <taxon>Bacteria</taxon>
        <taxon>Bacillati</taxon>
        <taxon>Actinomycetota</taxon>
        <taxon>Actinomycetes</taxon>
        <taxon>Micromonosporales</taxon>
        <taxon>Micromonosporaceae</taxon>
        <taxon>Micromonospora</taxon>
    </lineage>
</organism>
<dbReference type="InterPro" id="IPR057727">
    <property type="entry name" value="WCX_dom"/>
</dbReference>
<feature type="domain" description="HTH deoR-type" evidence="5">
    <location>
        <begin position="7"/>
        <end position="62"/>
    </location>
</feature>
<dbReference type="InterPro" id="IPR051534">
    <property type="entry name" value="CBASS_pafABC_assoc_protein"/>
</dbReference>
<reference evidence="7" key="1">
    <citation type="submission" date="2016-06" db="EMBL/GenBank/DDBJ databases">
        <authorList>
            <person name="Varghese N."/>
            <person name="Submissions Spin"/>
        </authorList>
    </citation>
    <scope>NUCLEOTIDE SEQUENCE [LARGE SCALE GENOMIC DNA]</scope>
    <source>
        <strain evidence="7">DSM 44814</strain>
    </source>
</reference>
<evidence type="ECO:0000313" key="6">
    <source>
        <dbReference type="EMBL" id="SCL50945.1"/>
    </source>
</evidence>
<dbReference type="STRING" id="227316.GA0070604_2250"/>
<dbReference type="InterPro" id="IPR026881">
    <property type="entry name" value="WYL_dom"/>
</dbReference>
<sequence length="356" mass="38439">MAAVSDARARLLSLLSLLQTPRLWPGSELAQRLGVSGRTVRRDIDRLRELGYPVHAEQGGSGGYRLTAGAAMPPLLLEDDEAVAVAIGLRTAAAQAVAGVDDAAVRALRKLLQVLPARLRRRVDTLASATVAHPFSLAPEPVDPDTLVVAAATIANHERLRFRYRDEGRHVEPHALVPAGRRWYLLAFDLDRDDWRTFRLDRVTDLVATGARAATTEVPGGDVAAFIASRTLQMAPTFPADVLIHAPAAHVVDRLGGPPPGTLTDQPDGTCRWLAPPDTPEWHTLRLASIGLPFEISGPAELVAHLRSTAALFQAATAGRRAAGQQDPEQDRLRKERIGTRAGADQRERPQQVGGR</sequence>
<dbReference type="GO" id="GO:0003700">
    <property type="term" value="F:DNA-binding transcription factor activity"/>
    <property type="evidence" value="ECO:0007669"/>
    <property type="project" value="InterPro"/>
</dbReference>
<keyword evidence="3" id="KW-0804">Transcription</keyword>
<proteinExistence type="predicted"/>
<dbReference type="PROSITE" id="PS52050">
    <property type="entry name" value="WYL"/>
    <property type="match status" value="1"/>
</dbReference>
<dbReference type="InterPro" id="IPR036388">
    <property type="entry name" value="WH-like_DNA-bd_sf"/>
</dbReference>
<keyword evidence="1" id="KW-0805">Transcription regulation</keyword>
<accession>A0A1C6UA24</accession>
<dbReference type="EMBL" id="FMHY01000002">
    <property type="protein sequence ID" value="SCL50945.1"/>
    <property type="molecule type" value="Genomic_DNA"/>
</dbReference>
<keyword evidence="7" id="KW-1185">Reference proteome</keyword>
<dbReference type="Proteomes" id="UP000199696">
    <property type="component" value="Unassembled WGS sequence"/>
</dbReference>
<feature type="region of interest" description="Disordered" evidence="4">
    <location>
        <begin position="319"/>
        <end position="356"/>
    </location>
</feature>
<dbReference type="InterPro" id="IPR001034">
    <property type="entry name" value="DeoR_HTH"/>
</dbReference>
<feature type="compositionally biased region" description="Basic and acidic residues" evidence="4">
    <location>
        <begin position="329"/>
        <end position="350"/>
    </location>
</feature>
<evidence type="ECO:0000259" key="5">
    <source>
        <dbReference type="PROSITE" id="PS51000"/>
    </source>
</evidence>
<dbReference type="Pfam" id="PF08279">
    <property type="entry name" value="HTH_11"/>
    <property type="match status" value="1"/>
</dbReference>
<dbReference type="PIRSF" id="PIRSF016838">
    <property type="entry name" value="PafC"/>
    <property type="match status" value="1"/>
</dbReference>
<dbReference type="PROSITE" id="PS51000">
    <property type="entry name" value="HTH_DEOR_2"/>
    <property type="match status" value="1"/>
</dbReference>
<keyword evidence="2 6" id="KW-0238">DNA-binding</keyword>
<gene>
    <name evidence="6" type="ORF">GA0070604_2250</name>
</gene>
<dbReference type="Pfam" id="PF13280">
    <property type="entry name" value="WYL"/>
    <property type="match status" value="1"/>
</dbReference>
<dbReference type="PANTHER" id="PTHR34580:SF3">
    <property type="entry name" value="PROTEIN PAFB"/>
    <property type="match status" value="1"/>
</dbReference>
<dbReference type="InterPro" id="IPR018356">
    <property type="entry name" value="Tscrpt_reg_HTH_DeoR_CS"/>
</dbReference>
<dbReference type="Pfam" id="PF25583">
    <property type="entry name" value="WCX"/>
    <property type="match status" value="1"/>
</dbReference>
<dbReference type="PROSITE" id="PS00894">
    <property type="entry name" value="HTH_DEOR_1"/>
    <property type="match status" value="1"/>
</dbReference>
<dbReference type="InterPro" id="IPR028349">
    <property type="entry name" value="PafC-like"/>
</dbReference>
<dbReference type="PANTHER" id="PTHR34580">
    <property type="match status" value="1"/>
</dbReference>
<dbReference type="AlphaFoldDB" id="A0A1C6UA24"/>
<dbReference type="InterPro" id="IPR036390">
    <property type="entry name" value="WH_DNA-bd_sf"/>
</dbReference>